<organism evidence="3 4">
    <name type="scientific">Diaporthe vaccinii</name>
    <dbReference type="NCBI Taxonomy" id="105482"/>
    <lineage>
        <taxon>Eukaryota</taxon>
        <taxon>Fungi</taxon>
        <taxon>Dikarya</taxon>
        <taxon>Ascomycota</taxon>
        <taxon>Pezizomycotina</taxon>
        <taxon>Sordariomycetes</taxon>
        <taxon>Sordariomycetidae</taxon>
        <taxon>Diaporthales</taxon>
        <taxon>Diaporthaceae</taxon>
        <taxon>Diaporthe</taxon>
        <taxon>Diaporthe eres species complex</taxon>
    </lineage>
</organism>
<evidence type="ECO:0000313" key="3">
    <source>
        <dbReference type="EMBL" id="KAL2288782.1"/>
    </source>
</evidence>
<name>A0ABR4F277_9PEZI</name>
<dbReference type="InterPro" id="IPR025676">
    <property type="entry name" value="Clr5_dom"/>
</dbReference>
<feature type="coiled-coil region" evidence="1">
    <location>
        <begin position="363"/>
        <end position="390"/>
    </location>
</feature>
<accession>A0ABR4F277</accession>
<dbReference type="EMBL" id="JBAWTH010000015">
    <property type="protein sequence ID" value="KAL2288782.1"/>
    <property type="molecule type" value="Genomic_DNA"/>
</dbReference>
<evidence type="ECO:0000313" key="4">
    <source>
        <dbReference type="Proteomes" id="UP001600888"/>
    </source>
</evidence>
<feature type="domain" description="Clr5" evidence="2">
    <location>
        <begin position="40"/>
        <end position="92"/>
    </location>
</feature>
<evidence type="ECO:0000259" key="2">
    <source>
        <dbReference type="Pfam" id="PF14420"/>
    </source>
</evidence>
<evidence type="ECO:0000256" key="1">
    <source>
        <dbReference type="SAM" id="Coils"/>
    </source>
</evidence>
<proteinExistence type="predicted"/>
<keyword evidence="4" id="KW-1185">Reference proteome</keyword>
<comment type="caution">
    <text evidence="3">The sequence shown here is derived from an EMBL/GenBank/DDBJ whole genome shotgun (WGS) entry which is preliminary data.</text>
</comment>
<keyword evidence="1" id="KW-0175">Coiled coil</keyword>
<gene>
    <name evidence="3" type="ORF">FJTKL_03446</name>
</gene>
<protein>
    <recommendedName>
        <fullName evidence="2">Clr5 domain-containing protein</fullName>
    </recommendedName>
</protein>
<reference evidence="3 4" key="1">
    <citation type="submission" date="2024-03" db="EMBL/GenBank/DDBJ databases">
        <title>A high-quality draft genome sequence of Diaporthe vaccinii, a causative agent of upright dieback and viscid rot disease in cranberry plants.</title>
        <authorList>
            <person name="Sarrasin M."/>
            <person name="Lang B.F."/>
            <person name="Burger G."/>
        </authorList>
    </citation>
    <scope>NUCLEOTIDE SEQUENCE [LARGE SCALE GENOMIC DNA]</scope>
    <source>
        <strain evidence="3 4">IS7</strain>
    </source>
</reference>
<dbReference type="Pfam" id="PF14420">
    <property type="entry name" value="Clr5"/>
    <property type="match status" value="1"/>
</dbReference>
<sequence length="471" mass="53658">MRGKAKVRRASPTCPGESQDLNSIQVPLGTKCQKSRWATNADWCHHKATIKRLYLTENKPLWGVEEIMRTKYSFNATQSMYKKRLRSWGCSKYIRTNARPEQYSISWSASGLIIETPDIFRTPETILLGIQDYITERNENENARKAIQCQGILPLQANNHTEHKICRETLDAIFSGAKTGLDIETFSRSAADFINSVEGCRELLAEHQVEEAFFELRRLPGKIQVLLRDEPHHALHGLFFTVIKMSWDGEDSETENGILRALLTYIAAFAADSSLAWPETYPLRRILQGFSQMENQSDLAEVTIKCWSYFLNMSKPPGDESAGGSCVISSFSLPRSFKNTAGRHEETRQSSQPLVPAYERLGIDKRRTRLQRLQREKEGYKRKSPSAQAKAAFKSQRYLTCAYEATGLKPCLKLYLDELVKEAVSGAQGKEDLRSVVLRMTRLDHMLSQWGDEENSQYARRNISMFGGAEY</sequence>
<dbReference type="PANTHER" id="PTHR38788:SF3">
    <property type="entry name" value="CLR5 DOMAIN-CONTAINING PROTEIN"/>
    <property type="match status" value="1"/>
</dbReference>
<dbReference type="Proteomes" id="UP001600888">
    <property type="component" value="Unassembled WGS sequence"/>
</dbReference>
<dbReference type="PANTHER" id="PTHR38788">
    <property type="entry name" value="CLR5 DOMAIN-CONTAINING PROTEIN"/>
    <property type="match status" value="1"/>
</dbReference>